<evidence type="ECO:0000313" key="1">
    <source>
        <dbReference type="EMBL" id="SCP95286.1"/>
    </source>
</evidence>
<sequence>MRCQWQSIRTFRFMCKEKPKYEDGWGMAVMNKHRIQRNANGRMAECTLNRPGYVAIKKDGDVFYGGSQMWYEKNGRFSHSDIIRSYGCGTIAAGDLFLYLALQDTGRQNRITRIAMKDGCSIMQEHYISYLECIDSQYTKTKRWIGVTGPKLASAINRYFRFAGIEYEASWAWSLTSSLMLERIEEMIKADIPVILSVGPNTPILWGDAGIPFYLPVNTENEGHVERGYVKSANSNIHGHYVIVTGVIPEPAAGRIILCISSWGRKYYMDYDEYRKYVAGPGGKWTSSLVYVRKKERIRDLSEGLEPGSC</sequence>
<evidence type="ECO:0000313" key="2">
    <source>
        <dbReference type="Proteomes" id="UP000199315"/>
    </source>
</evidence>
<dbReference type="EMBL" id="FMKA01000001">
    <property type="protein sequence ID" value="SCP95286.1"/>
    <property type="molecule type" value="Genomic_DNA"/>
</dbReference>
<protein>
    <submittedName>
        <fullName evidence="1">Uncharacterized protein</fullName>
    </submittedName>
</protein>
<gene>
    <name evidence="1" type="ORF">SAMN05421730_1001456</name>
</gene>
<keyword evidence="2" id="KW-1185">Reference proteome</keyword>
<reference evidence="1 2" key="1">
    <citation type="submission" date="2016-09" db="EMBL/GenBank/DDBJ databases">
        <authorList>
            <person name="Capua I."/>
            <person name="De Benedictis P."/>
            <person name="Joannis T."/>
            <person name="Lombin L.H."/>
            <person name="Cattoli G."/>
        </authorList>
    </citation>
    <scope>NUCLEOTIDE SEQUENCE [LARGE SCALE GENOMIC DNA]</scope>
    <source>
        <strain evidence="1 2">GluBS11</strain>
    </source>
</reference>
<organism evidence="1 2">
    <name type="scientific">Anaerobium acetethylicum</name>
    <dbReference type="NCBI Taxonomy" id="1619234"/>
    <lineage>
        <taxon>Bacteria</taxon>
        <taxon>Bacillati</taxon>
        <taxon>Bacillota</taxon>
        <taxon>Clostridia</taxon>
        <taxon>Lachnospirales</taxon>
        <taxon>Lachnospiraceae</taxon>
        <taxon>Anaerobium</taxon>
    </lineage>
</organism>
<name>A0A1D3TPF3_9FIRM</name>
<dbReference type="AlphaFoldDB" id="A0A1D3TPF3"/>
<dbReference type="Proteomes" id="UP000199315">
    <property type="component" value="Unassembled WGS sequence"/>
</dbReference>
<accession>A0A1D3TPF3</accession>
<proteinExistence type="predicted"/>
<dbReference type="STRING" id="1619234.SAMN05421730_1001456"/>